<evidence type="ECO:0000313" key="2">
    <source>
        <dbReference type="Proteomes" id="UP001239111"/>
    </source>
</evidence>
<comment type="caution">
    <text evidence="1">The sequence shown here is derived from an EMBL/GenBank/DDBJ whole genome shotgun (WGS) entry which is preliminary data.</text>
</comment>
<reference evidence="1" key="1">
    <citation type="submission" date="2023-04" db="EMBL/GenBank/DDBJ databases">
        <title>A chromosome-level genome assembly of the parasitoid wasp Eretmocerus hayati.</title>
        <authorList>
            <person name="Zhong Y."/>
            <person name="Liu S."/>
            <person name="Liu Y."/>
        </authorList>
    </citation>
    <scope>NUCLEOTIDE SEQUENCE</scope>
    <source>
        <strain evidence="1">ZJU_SS_LIU_2023</strain>
    </source>
</reference>
<keyword evidence="2" id="KW-1185">Reference proteome</keyword>
<protein>
    <submittedName>
        <fullName evidence="1">Uncharacterized protein</fullName>
    </submittedName>
</protein>
<sequence length="277" mass="30399">MAVDNPSYFSLHGGVDQATTTTATSNNPSSSSRSFSGLFRRSKSSVSNNAANLNSKGVVPNLTARCPVQSSANNNQRRSLRNLFRSASASADCEKTRQFLKGEPRPSDVAPPSPYLNGRCKSSRRQAPKSTNELLNMDMVFCGMSTLGAPPSAPTNQRNEDNDYYRYEGDSECGSDAATLPIDELEEQPNYYNLTTTLPSMGSLMYSSMGRRKPSNKQQPRRRRRHSIGTFLDRDRFAMTTNTTLGSPSKRAGRSTELVLEPDLSEVADSNSTIDKL</sequence>
<dbReference type="EMBL" id="CM056742">
    <property type="protein sequence ID" value="KAJ8675749.1"/>
    <property type="molecule type" value="Genomic_DNA"/>
</dbReference>
<gene>
    <name evidence="1" type="ORF">QAD02_011535</name>
</gene>
<name>A0ACC2NXF4_9HYME</name>
<dbReference type="Proteomes" id="UP001239111">
    <property type="component" value="Chromosome 2"/>
</dbReference>
<organism evidence="1 2">
    <name type="scientific">Eretmocerus hayati</name>
    <dbReference type="NCBI Taxonomy" id="131215"/>
    <lineage>
        <taxon>Eukaryota</taxon>
        <taxon>Metazoa</taxon>
        <taxon>Ecdysozoa</taxon>
        <taxon>Arthropoda</taxon>
        <taxon>Hexapoda</taxon>
        <taxon>Insecta</taxon>
        <taxon>Pterygota</taxon>
        <taxon>Neoptera</taxon>
        <taxon>Endopterygota</taxon>
        <taxon>Hymenoptera</taxon>
        <taxon>Apocrita</taxon>
        <taxon>Proctotrupomorpha</taxon>
        <taxon>Chalcidoidea</taxon>
        <taxon>Aphelinidae</taxon>
        <taxon>Aphelininae</taxon>
        <taxon>Eretmocerus</taxon>
    </lineage>
</organism>
<evidence type="ECO:0000313" key="1">
    <source>
        <dbReference type="EMBL" id="KAJ8675749.1"/>
    </source>
</evidence>
<proteinExistence type="predicted"/>
<feature type="non-terminal residue" evidence="1">
    <location>
        <position position="277"/>
    </location>
</feature>
<accession>A0ACC2NXF4</accession>